<gene>
    <name evidence="1" type="ORF">BO66DRAFT_188491</name>
</gene>
<accession>A0ACD1GXY6</accession>
<evidence type="ECO:0000313" key="2">
    <source>
        <dbReference type="Proteomes" id="UP000249661"/>
    </source>
</evidence>
<sequence length="104" mass="11583">MWSGAGGAEVRRQFHGEPPPSPRDLRRLHHRRIYNINNNAGSIIYTSVSSILSLCCALPPALQRHCQRSMTTFNPSSPSTAPDRHPTRRPNGAGLHHRQAQQPT</sequence>
<protein>
    <submittedName>
        <fullName evidence="1">Uncharacterized protein</fullName>
    </submittedName>
</protein>
<proteinExistence type="predicted"/>
<keyword evidence="2" id="KW-1185">Reference proteome</keyword>
<dbReference type="EMBL" id="KZ824985">
    <property type="protein sequence ID" value="RAH66118.1"/>
    <property type="molecule type" value="Genomic_DNA"/>
</dbReference>
<dbReference type="Proteomes" id="UP000249661">
    <property type="component" value="Unassembled WGS sequence"/>
</dbReference>
<organism evidence="1 2">
    <name type="scientific">Aspergillus aculeatinus CBS 121060</name>
    <dbReference type="NCBI Taxonomy" id="1448322"/>
    <lineage>
        <taxon>Eukaryota</taxon>
        <taxon>Fungi</taxon>
        <taxon>Dikarya</taxon>
        <taxon>Ascomycota</taxon>
        <taxon>Pezizomycotina</taxon>
        <taxon>Eurotiomycetes</taxon>
        <taxon>Eurotiomycetidae</taxon>
        <taxon>Eurotiales</taxon>
        <taxon>Aspergillaceae</taxon>
        <taxon>Aspergillus</taxon>
        <taxon>Aspergillus subgen. Circumdati</taxon>
    </lineage>
</organism>
<reference evidence="1" key="1">
    <citation type="submission" date="2018-02" db="EMBL/GenBank/DDBJ databases">
        <title>The genomes of Aspergillus section Nigri reveals drivers in fungal speciation.</title>
        <authorList>
            <consortium name="DOE Joint Genome Institute"/>
            <person name="Vesth T.C."/>
            <person name="Nybo J."/>
            <person name="Theobald S."/>
            <person name="Brandl J."/>
            <person name="Frisvad J.C."/>
            <person name="Nielsen K.F."/>
            <person name="Lyhne E.K."/>
            <person name="Kogle M.E."/>
            <person name="Kuo A."/>
            <person name="Riley R."/>
            <person name="Clum A."/>
            <person name="Nolan M."/>
            <person name="Lipzen A."/>
            <person name="Salamov A."/>
            <person name="Henrissat B."/>
            <person name="Wiebenga A."/>
            <person name="De vries R.P."/>
            <person name="Grigoriev I.V."/>
            <person name="Mortensen U.H."/>
            <person name="Andersen M.R."/>
            <person name="Baker S.E."/>
        </authorList>
    </citation>
    <scope>NUCLEOTIDE SEQUENCE</scope>
    <source>
        <strain evidence="1">CBS 121060</strain>
    </source>
</reference>
<evidence type="ECO:0000313" key="1">
    <source>
        <dbReference type="EMBL" id="RAH66118.1"/>
    </source>
</evidence>
<name>A0ACD1GXY6_9EURO</name>